<evidence type="ECO:0000259" key="4">
    <source>
        <dbReference type="PROSITE" id="PS50043"/>
    </source>
</evidence>
<evidence type="ECO:0000256" key="3">
    <source>
        <dbReference type="PROSITE-ProRule" id="PRU00169"/>
    </source>
</evidence>
<dbReference type="PANTHER" id="PTHR45566">
    <property type="entry name" value="HTH-TYPE TRANSCRIPTIONAL REGULATOR YHJB-RELATED"/>
    <property type="match status" value="1"/>
</dbReference>
<dbReference type="InterPro" id="IPR000792">
    <property type="entry name" value="Tscrpt_reg_LuxR_C"/>
</dbReference>
<sequence length="217" mass="22686">MATLVIGDDHRLFADALGTVLIQQGFTVLAIEAALATTIAAVAQTRPDLCLLDRHFADGEGTRAIADVRRAGGGVTKVIMLTADHDPEGMGFAMASGAAGYVHKSCGLAALVAAIRRAYAGDAVELLSPPPVRRAPHGRDMDVIRLASFLTHRERQCLALLADGYGTAAMAQRLGVSTATVRTHVQAVLTKLGVHSRLQAASLAVQNSLVDSVDLAE</sequence>
<dbReference type="Proteomes" id="UP000649573">
    <property type="component" value="Unassembled WGS sequence"/>
</dbReference>
<dbReference type="PRINTS" id="PR00038">
    <property type="entry name" value="HTHLUXR"/>
</dbReference>
<dbReference type="PROSITE" id="PS50110">
    <property type="entry name" value="RESPONSE_REGULATORY"/>
    <property type="match status" value="1"/>
</dbReference>
<dbReference type="Gene3D" id="3.40.50.2300">
    <property type="match status" value="1"/>
</dbReference>
<evidence type="ECO:0000259" key="5">
    <source>
        <dbReference type="PROSITE" id="PS50110"/>
    </source>
</evidence>
<reference evidence="7" key="1">
    <citation type="journal article" date="2019" name="Int. J. Syst. Evol. Microbiol.">
        <title>The Global Catalogue of Microorganisms (GCM) 10K type strain sequencing project: providing services to taxonomists for standard genome sequencing and annotation.</title>
        <authorList>
            <consortium name="The Broad Institute Genomics Platform"/>
            <consortium name="The Broad Institute Genome Sequencing Center for Infectious Disease"/>
            <person name="Wu L."/>
            <person name="Ma J."/>
        </authorList>
    </citation>
    <scope>NUCLEOTIDE SEQUENCE [LARGE SCALE GENOMIC DNA]</scope>
    <source>
        <strain evidence="7">JCM 3296</strain>
    </source>
</reference>
<dbReference type="PANTHER" id="PTHR45566:SF2">
    <property type="entry name" value="NARL SUBFAMILY"/>
    <property type="match status" value="1"/>
</dbReference>
<dbReference type="EMBL" id="BMRE01000001">
    <property type="protein sequence ID" value="GGU15693.1"/>
    <property type="molecule type" value="Genomic_DNA"/>
</dbReference>
<dbReference type="RefSeq" id="WP_189251752.1">
    <property type="nucleotide sequence ID" value="NZ_BMRE01000001.1"/>
</dbReference>
<dbReference type="InterPro" id="IPR011006">
    <property type="entry name" value="CheY-like_superfamily"/>
</dbReference>
<gene>
    <name evidence="6" type="ORF">GCM10010178_04070</name>
</gene>
<feature type="modified residue" description="4-aspartylphosphate" evidence="3">
    <location>
        <position position="53"/>
    </location>
</feature>
<keyword evidence="7" id="KW-1185">Reference proteome</keyword>
<dbReference type="PROSITE" id="PS50043">
    <property type="entry name" value="HTH_LUXR_2"/>
    <property type="match status" value="1"/>
</dbReference>
<dbReference type="CDD" id="cd06170">
    <property type="entry name" value="LuxR_C_like"/>
    <property type="match status" value="1"/>
</dbReference>
<dbReference type="InterPro" id="IPR058245">
    <property type="entry name" value="NreC/VraR/RcsB-like_REC"/>
</dbReference>
<keyword evidence="2" id="KW-0238">DNA-binding</keyword>
<keyword evidence="1 3" id="KW-0597">Phosphoprotein</keyword>
<organism evidence="6 7">
    <name type="scientific">Lentzea flava</name>
    <dbReference type="NCBI Taxonomy" id="103732"/>
    <lineage>
        <taxon>Bacteria</taxon>
        <taxon>Bacillati</taxon>
        <taxon>Actinomycetota</taxon>
        <taxon>Actinomycetes</taxon>
        <taxon>Pseudonocardiales</taxon>
        <taxon>Pseudonocardiaceae</taxon>
        <taxon>Lentzea</taxon>
    </lineage>
</organism>
<dbReference type="CDD" id="cd17535">
    <property type="entry name" value="REC_NarL-like"/>
    <property type="match status" value="1"/>
</dbReference>
<dbReference type="SUPFAM" id="SSF46894">
    <property type="entry name" value="C-terminal effector domain of the bipartite response regulators"/>
    <property type="match status" value="1"/>
</dbReference>
<accession>A0ABQ2UAA3</accession>
<dbReference type="InterPro" id="IPR016032">
    <property type="entry name" value="Sig_transdc_resp-reg_C-effctor"/>
</dbReference>
<evidence type="ECO:0000256" key="2">
    <source>
        <dbReference type="ARBA" id="ARBA00023125"/>
    </source>
</evidence>
<dbReference type="SMART" id="SM00448">
    <property type="entry name" value="REC"/>
    <property type="match status" value="1"/>
</dbReference>
<protein>
    <submittedName>
        <fullName evidence="6">Helix-turn-helix transcriptional regulator</fullName>
    </submittedName>
</protein>
<evidence type="ECO:0000256" key="1">
    <source>
        <dbReference type="ARBA" id="ARBA00022553"/>
    </source>
</evidence>
<dbReference type="InterPro" id="IPR051015">
    <property type="entry name" value="EvgA-like"/>
</dbReference>
<dbReference type="Pfam" id="PF00072">
    <property type="entry name" value="Response_reg"/>
    <property type="match status" value="1"/>
</dbReference>
<feature type="domain" description="HTH luxR-type" evidence="4">
    <location>
        <begin position="143"/>
        <end position="208"/>
    </location>
</feature>
<evidence type="ECO:0000313" key="7">
    <source>
        <dbReference type="Proteomes" id="UP000649573"/>
    </source>
</evidence>
<feature type="domain" description="Response regulatory" evidence="5">
    <location>
        <begin position="3"/>
        <end position="119"/>
    </location>
</feature>
<comment type="caution">
    <text evidence="6">The sequence shown here is derived from an EMBL/GenBank/DDBJ whole genome shotgun (WGS) entry which is preliminary data.</text>
</comment>
<dbReference type="SMART" id="SM00421">
    <property type="entry name" value="HTH_LUXR"/>
    <property type="match status" value="1"/>
</dbReference>
<dbReference type="InterPro" id="IPR001789">
    <property type="entry name" value="Sig_transdc_resp-reg_receiver"/>
</dbReference>
<proteinExistence type="predicted"/>
<evidence type="ECO:0000313" key="6">
    <source>
        <dbReference type="EMBL" id="GGU15693.1"/>
    </source>
</evidence>
<dbReference type="SUPFAM" id="SSF52172">
    <property type="entry name" value="CheY-like"/>
    <property type="match status" value="1"/>
</dbReference>
<name>A0ABQ2UAA3_9PSEU</name>
<dbReference type="Pfam" id="PF00196">
    <property type="entry name" value="GerE"/>
    <property type="match status" value="1"/>
</dbReference>